<dbReference type="PANTHER" id="PTHR31157">
    <property type="entry name" value="SCP DOMAIN-CONTAINING PROTEIN"/>
    <property type="match status" value="1"/>
</dbReference>
<evidence type="ECO:0000256" key="1">
    <source>
        <dbReference type="SAM" id="SignalP"/>
    </source>
</evidence>
<proteinExistence type="predicted"/>
<dbReference type="RefSeq" id="WP_211601846.1">
    <property type="nucleotide sequence ID" value="NZ_JAGSNF010000004.1"/>
</dbReference>
<keyword evidence="1" id="KW-0732">Signal</keyword>
<dbReference type="AlphaFoldDB" id="A0A941D6U5"/>
<gene>
    <name evidence="3" type="ORF">KC207_05260</name>
</gene>
<comment type="caution">
    <text evidence="3">The sequence shown here is derived from an EMBL/GenBank/DDBJ whole genome shotgun (WGS) entry which is preliminary data.</text>
</comment>
<reference evidence="3" key="1">
    <citation type="submission" date="2021-04" db="EMBL/GenBank/DDBJ databases">
        <title>Phycicoccus avicenniae sp. nov., a novel endophytic actinomycetes isolated from branch of Avicennia mariana.</title>
        <authorList>
            <person name="Tuo L."/>
        </authorList>
    </citation>
    <scope>NUCLEOTIDE SEQUENCE</scope>
    <source>
        <strain evidence="3">BSK3Z-2</strain>
    </source>
</reference>
<sequence>MPAPARSVLVRAALAAALLAPTAAVVGAAPASAVTSAELERKVVSLVNAERRKAGCANLRVDERLWTAARKHSWNMRTKGFFSHTSPDGRTPWDRIRAEGYRYGSAENIAAGQRTPAGVVRAWMNSPGHRKNILNCRNKAVGVGVSRGASPYGIYWTQDFGSR</sequence>
<dbReference type="InterPro" id="IPR035940">
    <property type="entry name" value="CAP_sf"/>
</dbReference>
<evidence type="ECO:0000259" key="2">
    <source>
        <dbReference type="Pfam" id="PF00188"/>
    </source>
</evidence>
<feature type="domain" description="SCP" evidence="2">
    <location>
        <begin position="45"/>
        <end position="160"/>
    </location>
</feature>
<feature type="chain" id="PRO_5038919919" evidence="1">
    <location>
        <begin position="29"/>
        <end position="163"/>
    </location>
</feature>
<dbReference type="Proteomes" id="UP000677016">
    <property type="component" value="Unassembled WGS sequence"/>
</dbReference>
<dbReference type="SUPFAM" id="SSF55797">
    <property type="entry name" value="PR-1-like"/>
    <property type="match status" value="1"/>
</dbReference>
<protein>
    <submittedName>
        <fullName evidence="3">CAP domain-containing protein</fullName>
    </submittedName>
</protein>
<dbReference type="CDD" id="cd05379">
    <property type="entry name" value="CAP_bacterial"/>
    <property type="match status" value="1"/>
</dbReference>
<organism evidence="3 4">
    <name type="scientific">Phycicoccus avicenniae</name>
    <dbReference type="NCBI Taxonomy" id="2828860"/>
    <lineage>
        <taxon>Bacteria</taxon>
        <taxon>Bacillati</taxon>
        <taxon>Actinomycetota</taxon>
        <taxon>Actinomycetes</taxon>
        <taxon>Micrococcales</taxon>
        <taxon>Intrasporangiaceae</taxon>
        <taxon>Phycicoccus</taxon>
    </lineage>
</organism>
<accession>A0A941D6U5</accession>
<evidence type="ECO:0000313" key="4">
    <source>
        <dbReference type="Proteomes" id="UP000677016"/>
    </source>
</evidence>
<dbReference type="InterPro" id="IPR014044">
    <property type="entry name" value="CAP_dom"/>
</dbReference>
<dbReference type="Pfam" id="PF00188">
    <property type="entry name" value="CAP"/>
    <property type="match status" value="1"/>
</dbReference>
<name>A0A941D6U5_9MICO</name>
<feature type="signal peptide" evidence="1">
    <location>
        <begin position="1"/>
        <end position="28"/>
    </location>
</feature>
<dbReference type="Gene3D" id="3.40.33.10">
    <property type="entry name" value="CAP"/>
    <property type="match status" value="1"/>
</dbReference>
<evidence type="ECO:0000313" key="3">
    <source>
        <dbReference type="EMBL" id="MBR7742696.1"/>
    </source>
</evidence>
<dbReference type="EMBL" id="JAGSNF010000004">
    <property type="protein sequence ID" value="MBR7742696.1"/>
    <property type="molecule type" value="Genomic_DNA"/>
</dbReference>
<keyword evidence="4" id="KW-1185">Reference proteome</keyword>
<dbReference type="PANTHER" id="PTHR31157:SF1">
    <property type="entry name" value="SCP DOMAIN-CONTAINING PROTEIN"/>
    <property type="match status" value="1"/>
</dbReference>